<evidence type="ECO:0000313" key="4">
    <source>
        <dbReference type="WBParaSite" id="ASIM_0001379301-mRNA-1"/>
    </source>
</evidence>
<evidence type="ECO:0000313" key="3">
    <source>
        <dbReference type="Proteomes" id="UP000267096"/>
    </source>
</evidence>
<accession>A0A0M3JZ79</accession>
<reference evidence="4" key="1">
    <citation type="submission" date="2017-02" db="UniProtKB">
        <authorList>
            <consortium name="WormBaseParasite"/>
        </authorList>
    </citation>
    <scope>IDENTIFICATION</scope>
</reference>
<feature type="transmembrane region" description="Helical" evidence="1">
    <location>
        <begin position="12"/>
        <end position="33"/>
    </location>
</feature>
<keyword evidence="3" id="KW-1185">Reference proteome</keyword>
<name>A0A0M3JZ79_ANISI</name>
<protein>
    <submittedName>
        <fullName evidence="4">N-acetyllactosaminide beta-1,3-N-acetylglucosaminyltransferase</fullName>
    </submittedName>
</protein>
<dbReference type="Proteomes" id="UP000267096">
    <property type="component" value="Unassembled WGS sequence"/>
</dbReference>
<keyword evidence="1" id="KW-1133">Transmembrane helix</keyword>
<reference evidence="2 3" key="2">
    <citation type="submission" date="2018-11" db="EMBL/GenBank/DDBJ databases">
        <authorList>
            <consortium name="Pathogen Informatics"/>
        </authorList>
    </citation>
    <scope>NUCLEOTIDE SEQUENCE [LARGE SCALE GENOMIC DNA]</scope>
</reference>
<dbReference type="WBParaSite" id="ASIM_0001379301-mRNA-1">
    <property type="protein sequence ID" value="ASIM_0001379301-mRNA-1"/>
    <property type="gene ID" value="ASIM_0001379301"/>
</dbReference>
<dbReference type="PANTHER" id="PTHR47411:SF3">
    <property type="entry name" value="I-BETA-1,3-N-ACETYLGLUCOSAMINYLTRANSFERASE"/>
    <property type="match status" value="1"/>
</dbReference>
<evidence type="ECO:0000313" key="2">
    <source>
        <dbReference type="EMBL" id="VDK49223.1"/>
    </source>
</evidence>
<keyword evidence="1" id="KW-0472">Membrane</keyword>
<gene>
    <name evidence="2" type="ORF">ASIM_LOCUS13221</name>
</gene>
<dbReference type="OrthoDB" id="9974378at2759"/>
<organism evidence="4">
    <name type="scientific">Anisakis simplex</name>
    <name type="common">Herring worm</name>
    <dbReference type="NCBI Taxonomy" id="6269"/>
    <lineage>
        <taxon>Eukaryota</taxon>
        <taxon>Metazoa</taxon>
        <taxon>Ecdysozoa</taxon>
        <taxon>Nematoda</taxon>
        <taxon>Chromadorea</taxon>
        <taxon>Rhabditida</taxon>
        <taxon>Spirurina</taxon>
        <taxon>Ascaridomorpha</taxon>
        <taxon>Ascaridoidea</taxon>
        <taxon>Anisakidae</taxon>
        <taxon>Anisakis</taxon>
        <taxon>Anisakis simplex complex</taxon>
    </lineage>
</organism>
<dbReference type="PANTHER" id="PTHR47411">
    <property type="entry name" value="B3GNT1, BETA-1,3-N-ACETYLGUCOSAMINYLTRANSFERASE 1, HOMOLOG"/>
    <property type="match status" value="1"/>
</dbReference>
<dbReference type="AlphaFoldDB" id="A0A0M3JZ79"/>
<evidence type="ECO:0000256" key="1">
    <source>
        <dbReference type="SAM" id="Phobius"/>
    </source>
</evidence>
<keyword evidence="1" id="KW-0812">Transmembrane</keyword>
<proteinExistence type="predicted"/>
<dbReference type="EMBL" id="UYRR01031341">
    <property type="protein sequence ID" value="VDK49223.1"/>
    <property type="molecule type" value="Genomic_DNA"/>
</dbReference>
<sequence>MKRPNGAFSYEMPKALLTVIVTVFLTISTILIICNLDGPAICNSNAIDDIEFLTYNDYCVVPYITKSSLENTMGIFDRITLVLHMSADYIEDKLAEQVDAWEGPISLAVVIPSVEIFTRIRNVRSKLSKLRGAALDKMSTHILFRSKTGCTMDLLKSLSDESTRNFYPVNVARNVARMMIRSKYLLISDSEFVASRGFESRMRALANDELIRKPKTALVFRIFEVNETIKRLPREKNELRKLFFSGMAVEFHAKFTSAAHKIPNLIEWFNHQVNETKASVSHTLPFKRRDWEPQFVSLNTIPLHDENFPFSLRDNTVLRWEMCRQNYTFVLVNDVFMVHRGIKTLADAPATKKLQRRSRFQFYSAMKLFKQRMDKRFPETKQHCPEFGA</sequence>
<dbReference type="Pfam" id="PF13896">
    <property type="entry name" value="Glyco_transf_49"/>
    <property type="match status" value="1"/>
</dbReference>